<comment type="caution">
    <text evidence="2">The sequence shown here is derived from an EMBL/GenBank/DDBJ whole genome shotgun (WGS) entry which is preliminary data.</text>
</comment>
<evidence type="ECO:0000313" key="2">
    <source>
        <dbReference type="EMBL" id="MBF2715724.1"/>
    </source>
</evidence>
<dbReference type="InterPro" id="IPR037026">
    <property type="entry name" value="Vgr_OB-fold_dom_sf"/>
</dbReference>
<proteinExistence type="predicted"/>
<feature type="domain" description="Gp5/Type VI secretion system Vgr protein OB-fold" evidence="1">
    <location>
        <begin position="30"/>
        <end position="99"/>
    </location>
</feature>
<dbReference type="AlphaFoldDB" id="A0AAE2RE09"/>
<sequence>MSDQVLVNIILELKAEVAGLRRAVQGMQRVGTVHAVDGDSRRLRMKLAGDAGNEFLTPWRPWSEVAGAEKSWRPPSEGQQMILLSPFGDMRQGVAVPLTFSDANGAPSSALDARILSSFGSGLIGFSDNGGVTELHGERVNLAGTDGKRVARLGDRVRVSSGSSAGLWPIVEASEKVFAE</sequence>
<gene>
    <name evidence="2" type="ORF">IEI95_016010</name>
</gene>
<reference evidence="2" key="1">
    <citation type="submission" date="2020-11" db="EMBL/GenBank/DDBJ databases">
        <title>Agrobacterium vitis strain K377 genome.</title>
        <authorList>
            <person name="Xi H."/>
        </authorList>
    </citation>
    <scope>NUCLEOTIDE SEQUENCE</scope>
    <source>
        <strain evidence="2">K377</strain>
    </source>
</reference>
<name>A0AAE2RE09_AGRVI</name>
<dbReference type="Proteomes" id="UP000655037">
    <property type="component" value="Unassembled WGS sequence"/>
</dbReference>
<dbReference type="EMBL" id="JACXXJ020000005">
    <property type="protein sequence ID" value="MBF2715724.1"/>
    <property type="molecule type" value="Genomic_DNA"/>
</dbReference>
<evidence type="ECO:0000313" key="3">
    <source>
        <dbReference type="Proteomes" id="UP000655037"/>
    </source>
</evidence>
<protein>
    <submittedName>
        <fullName evidence="2">Phage baseplate assembly protein V</fullName>
    </submittedName>
</protein>
<dbReference type="Pfam" id="PF04717">
    <property type="entry name" value="Phage_base_V"/>
    <property type="match status" value="1"/>
</dbReference>
<dbReference type="RefSeq" id="WP_194416740.1">
    <property type="nucleotide sequence ID" value="NZ_JACXXJ020000005.1"/>
</dbReference>
<evidence type="ECO:0000259" key="1">
    <source>
        <dbReference type="Pfam" id="PF04717"/>
    </source>
</evidence>
<organism evidence="2 3">
    <name type="scientific">Agrobacterium vitis</name>
    <name type="common">Rhizobium vitis</name>
    <dbReference type="NCBI Taxonomy" id="373"/>
    <lineage>
        <taxon>Bacteria</taxon>
        <taxon>Pseudomonadati</taxon>
        <taxon>Pseudomonadota</taxon>
        <taxon>Alphaproteobacteria</taxon>
        <taxon>Hyphomicrobiales</taxon>
        <taxon>Rhizobiaceae</taxon>
        <taxon>Rhizobium/Agrobacterium group</taxon>
        <taxon>Agrobacterium</taxon>
    </lineage>
</organism>
<dbReference type="Gene3D" id="2.40.50.230">
    <property type="entry name" value="Gp5 N-terminal domain"/>
    <property type="match status" value="1"/>
</dbReference>
<accession>A0AAE2RE09</accession>
<dbReference type="InterPro" id="IPR006531">
    <property type="entry name" value="Gp5/Vgr_OB"/>
</dbReference>